<organism evidence="1 2">
    <name type="scientific">Nocardioides yefusunii</name>
    <dbReference type="NCBI Taxonomy" id="2500546"/>
    <lineage>
        <taxon>Bacteria</taxon>
        <taxon>Bacillati</taxon>
        <taxon>Actinomycetota</taxon>
        <taxon>Actinomycetes</taxon>
        <taxon>Propionibacteriales</taxon>
        <taxon>Nocardioidaceae</taxon>
        <taxon>Nocardioides</taxon>
    </lineage>
</organism>
<dbReference type="InterPro" id="IPR023214">
    <property type="entry name" value="HAD_sf"/>
</dbReference>
<evidence type="ECO:0000313" key="2">
    <source>
        <dbReference type="Proteomes" id="UP001596098"/>
    </source>
</evidence>
<keyword evidence="2" id="KW-1185">Reference proteome</keyword>
<dbReference type="InterPro" id="IPR036412">
    <property type="entry name" value="HAD-like_sf"/>
</dbReference>
<dbReference type="PANTHER" id="PTHR10000">
    <property type="entry name" value="PHOSPHOSERINE PHOSPHATASE"/>
    <property type="match status" value="1"/>
</dbReference>
<dbReference type="SUPFAM" id="SSF56784">
    <property type="entry name" value="HAD-like"/>
    <property type="match status" value="1"/>
</dbReference>
<evidence type="ECO:0000313" key="1">
    <source>
        <dbReference type="EMBL" id="MFC6152066.1"/>
    </source>
</evidence>
<dbReference type="EMBL" id="JBHSQI010000001">
    <property type="protein sequence ID" value="MFC6152066.1"/>
    <property type="molecule type" value="Genomic_DNA"/>
</dbReference>
<accession>A0ABW1QRH1</accession>
<sequence length="266" mass="28697">MGTLVCDFDGTLCFDGHTVADDVVAALVSVAARHDVVIASARPPRDLLPVLPEQLRDIDLVGGNGALWRRAGVVDCLHFPEETRAALQDVIARRGTPVLVDGSWDFAYTGDGTHLVYSRVNRVDAQQVDMDDLEAWSKVLFFADDDALVAELSALDVVVNVHRSEGTLDVSPGSVDKATGLLRLWEGPRDFVAMGNDANDQSLFEVANWSWCVGDHEAGEWASDRVSPADVAATVLRAGELLDADLDVTALFGDDDFEVVTTSAQF</sequence>
<name>A0ABW1QRH1_9ACTN</name>
<dbReference type="Pfam" id="PF08282">
    <property type="entry name" value="Hydrolase_3"/>
    <property type="match status" value="1"/>
</dbReference>
<comment type="caution">
    <text evidence="1">The sequence shown here is derived from an EMBL/GenBank/DDBJ whole genome shotgun (WGS) entry which is preliminary data.</text>
</comment>
<gene>
    <name evidence="1" type="ORF">ACFPWU_00075</name>
</gene>
<keyword evidence="1" id="KW-0378">Hydrolase</keyword>
<dbReference type="Gene3D" id="3.40.50.1000">
    <property type="entry name" value="HAD superfamily/HAD-like"/>
    <property type="match status" value="1"/>
</dbReference>
<dbReference type="Proteomes" id="UP001596098">
    <property type="component" value="Unassembled WGS sequence"/>
</dbReference>
<dbReference type="RefSeq" id="WP_164878796.1">
    <property type="nucleotide sequence ID" value="NZ_CP034929.1"/>
</dbReference>
<proteinExistence type="predicted"/>
<reference evidence="2" key="1">
    <citation type="journal article" date="2019" name="Int. J. Syst. Evol. Microbiol.">
        <title>The Global Catalogue of Microorganisms (GCM) 10K type strain sequencing project: providing services to taxonomists for standard genome sequencing and annotation.</title>
        <authorList>
            <consortium name="The Broad Institute Genomics Platform"/>
            <consortium name="The Broad Institute Genome Sequencing Center for Infectious Disease"/>
            <person name="Wu L."/>
            <person name="Ma J."/>
        </authorList>
    </citation>
    <scope>NUCLEOTIDE SEQUENCE [LARGE SCALE GENOMIC DNA]</scope>
    <source>
        <strain evidence="2">DFY28</strain>
    </source>
</reference>
<dbReference type="PANTHER" id="PTHR10000:SF53">
    <property type="entry name" value="5-AMINO-6-(5-PHOSPHO-D-RIBITYLAMINO)URACIL PHOSPHATASE YBJI-RELATED"/>
    <property type="match status" value="1"/>
</dbReference>
<dbReference type="Gene3D" id="3.30.1240.10">
    <property type="match status" value="1"/>
</dbReference>
<dbReference type="GO" id="GO:0016787">
    <property type="term" value="F:hydrolase activity"/>
    <property type="evidence" value="ECO:0007669"/>
    <property type="project" value="UniProtKB-KW"/>
</dbReference>
<protein>
    <submittedName>
        <fullName evidence="1">HAD hydrolase family protein</fullName>
    </submittedName>
</protein>